<keyword evidence="9" id="KW-1015">Disulfide bond</keyword>
<name>A0A8T2K0E9_9PIPI</name>
<keyword evidence="4 13" id="KW-0812">Transmembrane</keyword>
<keyword evidence="3 14" id="KW-0716">Sensory transduction</keyword>
<proteinExistence type="inferred from homology"/>
<keyword evidence="10 13" id="KW-0675">Receptor</keyword>
<evidence type="ECO:0000256" key="3">
    <source>
        <dbReference type="ARBA" id="ARBA00022606"/>
    </source>
</evidence>
<evidence type="ECO:0000256" key="9">
    <source>
        <dbReference type="ARBA" id="ARBA00023157"/>
    </source>
</evidence>
<evidence type="ECO:0000256" key="12">
    <source>
        <dbReference type="ARBA" id="ARBA00023224"/>
    </source>
</evidence>
<keyword evidence="5 14" id="KW-0552">Olfaction</keyword>
<dbReference type="GO" id="GO:0004930">
    <property type="term" value="F:G protein-coupled receptor activity"/>
    <property type="evidence" value="ECO:0007669"/>
    <property type="project" value="UniProtKB-KW"/>
</dbReference>
<evidence type="ECO:0000256" key="2">
    <source>
        <dbReference type="ARBA" id="ARBA00022475"/>
    </source>
</evidence>
<dbReference type="PANTHER" id="PTHR24242">
    <property type="entry name" value="G-PROTEIN COUPLED RECEPTOR"/>
    <property type="match status" value="1"/>
</dbReference>
<organism evidence="16 17">
    <name type="scientific">Hymenochirus boettgeri</name>
    <name type="common">Congo dwarf clawed frog</name>
    <dbReference type="NCBI Taxonomy" id="247094"/>
    <lineage>
        <taxon>Eukaryota</taxon>
        <taxon>Metazoa</taxon>
        <taxon>Chordata</taxon>
        <taxon>Craniata</taxon>
        <taxon>Vertebrata</taxon>
        <taxon>Euteleostomi</taxon>
        <taxon>Amphibia</taxon>
        <taxon>Batrachia</taxon>
        <taxon>Anura</taxon>
        <taxon>Pipoidea</taxon>
        <taxon>Pipidae</taxon>
        <taxon>Pipinae</taxon>
        <taxon>Hymenochirus</taxon>
    </lineage>
</organism>
<evidence type="ECO:0000313" key="17">
    <source>
        <dbReference type="Proteomes" id="UP000812440"/>
    </source>
</evidence>
<feature type="transmembrane region" description="Helical" evidence="14">
    <location>
        <begin position="240"/>
        <end position="261"/>
    </location>
</feature>
<dbReference type="CDD" id="cd13954">
    <property type="entry name" value="7tmA_OR"/>
    <property type="match status" value="1"/>
</dbReference>
<evidence type="ECO:0000256" key="5">
    <source>
        <dbReference type="ARBA" id="ARBA00022725"/>
    </source>
</evidence>
<feature type="transmembrane region" description="Helical" evidence="14">
    <location>
        <begin position="140"/>
        <end position="164"/>
    </location>
</feature>
<evidence type="ECO:0000256" key="11">
    <source>
        <dbReference type="ARBA" id="ARBA00023180"/>
    </source>
</evidence>
<keyword evidence="11" id="KW-0325">Glycoprotein</keyword>
<keyword evidence="8 14" id="KW-0472">Membrane</keyword>
<keyword evidence="17" id="KW-1185">Reference proteome</keyword>
<evidence type="ECO:0000256" key="13">
    <source>
        <dbReference type="RuleBase" id="RU000688"/>
    </source>
</evidence>
<dbReference type="InterPro" id="IPR000276">
    <property type="entry name" value="GPCR_Rhodpsn"/>
</dbReference>
<feature type="transmembrane region" description="Helical" evidence="14">
    <location>
        <begin position="273"/>
        <end position="290"/>
    </location>
</feature>
<evidence type="ECO:0000256" key="6">
    <source>
        <dbReference type="ARBA" id="ARBA00022989"/>
    </source>
</evidence>
<keyword evidence="6 14" id="KW-1133">Transmembrane helix</keyword>
<accession>A0A8T2K0E9</accession>
<dbReference type="AlphaFoldDB" id="A0A8T2K0E9"/>
<dbReference type="EMBL" id="JAACNH010000003">
    <property type="protein sequence ID" value="KAG8449798.1"/>
    <property type="molecule type" value="Genomic_DNA"/>
</dbReference>
<comment type="subcellular location">
    <subcellularLocation>
        <location evidence="1 14">Cell membrane</location>
        <topology evidence="1 14">Multi-pass membrane protein</topology>
    </subcellularLocation>
</comment>
<dbReference type="PANTHER" id="PTHR24242:SF403">
    <property type="entry name" value="OLFACTORY RECEPTOR 5V1-LIKE"/>
    <property type="match status" value="1"/>
</dbReference>
<dbReference type="SUPFAM" id="SSF81321">
    <property type="entry name" value="Family A G protein-coupled receptor-like"/>
    <property type="match status" value="1"/>
</dbReference>
<feature type="domain" description="G-protein coupled receptors family 1 profile" evidence="15">
    <location>
        <begin position="41"/>
        <end position="287"/>
    </location>
</feature>
<dbReference type="InterPro" id="IPR017452">
    <property type="entry name" value="GPCR_Rhodpsn_7TM"/>
</dbReference>
<protein>
    <recommendedName>
        <fullName evidence="14">Olfactory receptor</fullName>
    </recommendedName>
</protein>
<dbReference type="PROSITE" id="PS00237">
    <property type="entry name" value="G_PROTEIN_RECEP_F1_1"/>
    <property type="match status" value="1"/>
</dbReference>
<evidence type="ECO:0000256" key="10">
    <source>
        <dbReference type="ARBA" id="ARBA00023170"/>
    </source>
</evidence>
<dbReference type="FunFam" id="1.20.1070.10:FF:000010">
    <property type="entry name" value="Olfactory receptor"/>
    <property type="match status" value="1"/>
</dbReference>
<evidence type="ECO:0000256" key="14">
    <source>
        <dbReference type="RuleBase" id="RU363047"/>
    </source>
</evidence>
<reference evidence="16" key="1">
    <citation type="thesis" date="2020" institute="ProQuest LLC" country="789 East Eisenhower Parkway, Ann Arbor, MI, USA">
        <title>Comparative Genomics and Chromosome Evolution.</title>
        <authorList>
            <person name="Mudd A.B."/>
        </authorList>
    </citation>
    <scope>NUCLEOTIDE SEQUENCE</scope>
    <source>
        <strain evidence="16">Female2</strain>
        <tissue evidence="16">Blood</tissue>
    </source>
</reference>
<evidence type="ECO:0000256" key="7">
    <source>
        <dbReference type="ARBA" id="ARBA00023040"/>
    </source>
</evidence>
<dbReference type="Proteomes" id="UP000812440">
    <property type="component" value="Chromosome 8_10"/>
</dbReference>
<comment type="similarity">
    <text evidence="13">Belongs to the G-protein coupled receptor 1 family.</text>
</comment>
<evidence type="ECO:0000259" key="15">
    <source>
        <dbReference type="PROSITE" id="PS50262"/>
    </source>
</evidence>
<evidence type="ECO:0000313" key="16">
    <source>
        <dbReference type="EMBL" id="KAG8449798.1"/>
    </source>
</evidence>
<feature type="transmembrane region" description="Helical" evidence="14">
    <location>
        <begin position="26"/>
        <end position="48"/>
    </location>
</feature>
<evidence type="ECO:0000256" key="8">
    <source>
        <dbReference type="ARBA" id="ARBA00023136"/>
    </source>
</evidence>
<evidence type="ECO:0000256" key="4">
    <source>
        <dbReference type="ARBA" id="ARBA00022692"/>
    </source>
</evidence>
<comment type="caution">
    <text evidence="16">The sequence shown here is derived from an EMBL/GenBank/DDBJ whole genome shotgun (WGS) entry which is preliminary data.</text>
</comment>
<keyword evidence="12 13" id="KW-0807">Transducer</keyword>
<dbReference type="InterPro" id="IPR000725">
    <property type="entry name" value="Olfact_rcpt"/>
</dbReference>
<feature type="transmembrane region" description="Helical" evidence="14">
    <location>
        <begin position="94"/>
        <end position="120"/>
    </location>
</feature>
<sequence length="304" mass="33984">MESVNQTTLGEFILLAFSDLGQLQHLLFFIILSVFIICIVGNVTIIILVKTEPSLHTPMYFFISVLSALETTFVSSIIPKLLANLIVADRKISFIGCFFQAFTSHTLGTAECYLLAVMAFDRHLAINNPLNYLTIMTYEFSVKLAFLPLIVGFVCIIIPTILIAGLDFCGPNKINLFYCDLVVVQSLACSYYSISQAVTSFMAFISTVVPFTIIIGFYVHIIIIILLIQSPNGKVRAFSTCSSHLSVTCLYYITGIIVYVIPKGKTYDKFLALLYTVITPLLNPFIYTYRNKDVKKALLKLTSY</sequence>
<dbReference type="Pfam" id="PF13853">
    <property type="entry name" value="7tm_4"/>
    <property type="match status" value="1"/>
</dbReference>
<dbReference type="PROSITE" id="PS50262">
    <property type="entry name" value="G_PROTEIN_RECEP_F1_2"/>
    <property type="match status" value="1"/>
</dbReference>
<dbReference type="Gene3D" id="1.20.1070.10">
    <property type="entry name" value="Rhodopsin 7-helix transmembrane proteins"/>
    <property type="match status" value="1"/>
</dbReference>
<evidence type="ECO:0000256" key="1">
    <source>
        <dbReference type="ARBA" id="ARBA00004651"/>
    </source>
</evidence>
<dbReference type="GO" id="GO:0004984">
    <property type="term" value="F:olfactory receptor activity"/>
    <property type="evidence" value="ECO:0007669"/>
    <property type="project" value="InterPro"/>
</dbReference>
<feature type="transmembrane region" description="Helical" evidence="14">
    <location>
        <begin position="60"/>
        <end position="82"/>
    </location>
</feature>
<keyword evidence="2 14" id="KW-1003">Cell membrane</keyword>
<dbReference type="InterPro" id="IPR050939">
    <property type="entry name" value="Olfactory_GPCR1"/>
</dbReference>
<gene>
    <name evidence="16" type="ORF">GDO86_016458</name>
</gene>
<dbReference type="OrthoDB" id="5950740at2759"/>
<keyword evidence="7 13" id="KW-0297">G-protein coupled receptor</keyword>
<dbReference type="PRINTS" id="PR00245">
    <property type="entry name" value="OLFACTORYR"/>
</dbReference>
<feature type="transmembrane region" description="Helical" evidence="14">
    <location>
        <begin position="200"/>
        <end position="228"/>
    </location>
</feature>
<dbReference type="GO" id="GO:0005886">
    <property type="term" value="C:plasma membrane"/>
    <property type="evidence" value="ECO:0007669"/>
    <property type="project" value="UniProtKB-SubCell"/>
</dbReference>
<dbReference type="PRINTS" id="PR00237">
    <property type="entry name" value="GPCRRHODOPSN"/>
</dbReference>